<dbReference type="InterPro" id="IPR002213">
    <property type="entry name" value="UDP_glucos_trans"/>
</dbReference>
<evidence type="ECO:0008006" key="6">
    <source>
        <dbReference type="Google" id="ProtNLM"/>
    </source>
</evidence>
<evidence type="ECO:0000256" key="1">
    <source>
        <dbReference type="ARBA" id="ARBA00009995"/>
    </source>
</evidence>
<protein>
    <recommendedName>
        <fullName evidence="6">Glycosyltransferase</fullName>
    </recommendedName>
</protein>
<dbReference type="FunFam" id="3.40.50.2000:FF:000095">
    <property type="entry name" value="Glycosyltransferase"/>
    <property type="match status" value="1"/>
</dbReference>
<dbReference type="PANTHER" id="PTHR48048">
    <property type="entry name" value="GLYCOSYLTRANSFERASE"/>
    <property type="match status" value="1"/>
</dbReference>
<dbReference type="InterPro" id="IPR050481">
    <property type="entry name" value="UDP-glycosyltransf_plant"/>
</dbReference>
<evidence type="ECO:0000256" key="3">
    <source>
        <dbReference type="ARBA" id="ARBA00022679"/>
    </source>
</evidence>
<dbReference type="CDD" id="cd03784">
    <property type="entry name" value="GT1_Gtf-like"/>
    <property type="match status" value="1"/>
</dbReference>
<proteinExistence type="inferred from homology"/>
<reference evidence="4" key="1">
    <citation type="submission" date="2020-03" db="EMBL/GenBank/DDBJ databases">
        <title>A high-quality chromosome-level genome assembly of a woody plant with both climbing and erect habits, Rhamnella rubrinervis.</title>
        <authorList>
            <person name="Lu Z."/>
            <person name="Yang Y."/>
            <person name="Zhu X."/>
            <person name="Sun Y."/>
        </authorList>
    </citation>
    <scope>NUCLEOTIDE SEQUENCE</scope>
    <source>
        <strain evidence="4">BYM</strain>
        <tissue evidence="4">Leaf</tissue>
    </source>
</reference>
<dbReference type="GO" id="GO:0035251">
    <property type="term" value="F:UDP-glucosyltransferase activity"/>
    <property type="evidence" value="ECO:0007669"/>
    <property type="project" value="InterPro"/>
</dbReference>
<dbReference type="PANTHER" id="PTHR48048:SF20">
    <property type="entry name" value="GLYCOSYLTRANSFERASE"/>
    <property type="match status" value="1"/>
</dbReference>
<dbReference type="Proteomes" id="UP000796880">
    <property type="component" value="Unassembled WGS sequence"/>
</dbReference>
<dbReference type="AlphaFoldDB" id="A0A8K0E198"/>
<dbReference type="OrthoDB" id="5835829at2759"/>
<evidence type="ECO:0000313" key="4">
    <source>
        <dbReference type="EMBL" id="KAF3437749.1"/>
    </source>
</evidence>
<dbReference type="SUPFAM" id="SSF53756">
    <property type="entry name" value="UDP-Glycosyltransferase/glycogen phosphorylase"/>
    <property type="match status" value="1"/>
</dbReference>
<dbReference type="Pfam" id="PF00201">
    <property type="entry name" value="UDPGT"/>
    <property type="match status" value="1"/>
</dbReference>
<comment type="similarity">
    <text evidence="1">Belongs to the UDP-glycosyltransferase family.</text>
</comment>
<evidence type="ECO:0000256" key="2">
    <source>
        <dbReference type="ARBA" id="ARBA00022676"/>
    </source>
</evidence>
<dbReference type="Gene3D" id="3.40.50.2000">
    <property type="entry name" value="Glycogen Phosphorylase B"/>
    <property type="match status" value="2"/>
</dbReference>
<organism evidence="4 5">
    <name type="scientific">Rhamnella rubrinervis</name>
    <dbReference type="NCBI Taxonomy" id="2594499"/>
    <lineage>
        <taxon>Eukaryota</taxon>
        <taxon>Viridiplantae</taxon>
        <taxon>Streptophyta</taxon>
        <taxon>Embryophyta</taxon>
        <taxon>Tracheophyta</taxon>
        <taxon>Spermatophyta</taxon>
        <taxon>Magnoliopsida</taxon>
        <taxon>eudicotyledons</taxon>
        <taxon>Gunneridae</taxon>
        <taxon>Pentapetalae</taxon>
        <taxon>rosids</taxon>
        <taxon>fabids</taxon>
        <taxon>Rosales</taxon>
        <taxon>Rhamnaceae</taxon>
        <taxon>rhamnoid group</taxon>
        <taxon>Rhamneae</taxon>
        <taxon>Rhamnella</taxon>
    </lineage>
</organism>
<keyword evidence="5" id="KW-1185">Reference proteome</keyword>
<evidence type="ECO:0000313" key="5">
    <source>
        <dbReference type="Proteomes" id="UP000796880"/>
    </source>
</evidence>
<comment type="caution">
    <text evidence="4">The sequence shown here is derived from an EMBL/GenBank/DDBJ whole genome shotgun (WGS) entry which is preliminary data.</text>
</comment>
<gene>
    <name evidence="4" type="ORF">FNV43_RR20505</name>
</gene>
<name>A0A8K0E198_9ROSA</name>
<dbReference type="EMBL" id="VOIH02000009">
    <property type="protein sequence ID" value="KAF3437749.1"/>
    <property type="molecule type" value="Genomic_DNA"/>
</dbReference>
<keyword evidence="3" id="KW-0808">Transferase</keyword>
<accession>A0A8K0E198</accession>
<keyword evidence="2" id="KW-0328">Glycosyltransferase</keyword>
<dbReference type="FunFam" id="3.40.50.2000:FF:000020">
    <property type="entry name" value="Glycosyltransferase"/>
    <property type="match status" value="1"/>
</dbReference>
<sequence length="480" mass="53661">MKQTIVIFPPPGTMDMLAMIEFGKLILHHYPHNFSITILCTHGLQHNPTLSSYIQRISNSNPSISFHLFPSQRVDMPPNRRRMPSIMFELIRLNLPSARNALLEISKTSNVRALIIHLFCTSALSLGIELGIPTYYFYASGASALAVFLNYPKIHQQTNNSLKNLTDTVFQIPGCPPLKATQMPRPLLDRDDTCYWDFLNFCSNLPKANGIIVNTFDGFEPNAIKAIEDGLCVADGPTPPLYCVGPLTTGNQTEKGNAIGTEKEDYMSWLDEQPSRSVVFLCFGRLGTLSEKQVREMASGLENSGKRFLWVLKKPSDDKRKITEQMDDFDVASVLPDGFTERTRGLGVVVKSQAPQLEVLKKESVCGFVTHCGWNSILEALDTGVPMIAWPLYAEQHVNRNVLVEDMKIAIPVEKREEDGFVTATELETRVRELIESEKGTEMRERIRKMKELGLAAFGDSGSSKLALKRLIDAISTYGN</sequence>